<dbReference type="Gramene" id="mRNA:HanXRQr2_Chr09g0388921">
    <property type="protein sequence ID" value="mRNA:HanXRQr2_Chr09g0388921"/>
    <property type="gene ID" value="HanXRQr2_Chr09g0388921"/>
</dbReference>
<gene>
    <name evidence="1" type="ORF">HanXRQr2_Chr09g0388921</name>
</gene>
<keyword evidence="2" id="KW-1185">Reference proteome</keyword>
<accession>A0A9K3I626</accession>
<comment type="caution">
    <text evidence="1">The sequence shown here is derived from an EMBL/GenBank/DDBJ whole genome shotgun (WGS) entry which is preliminary data.</text>
</comment>
<organism evidence="1 2">
    <name type="scientific">Helianthus annuus</name>
    <name type="common">Common sunflower</name>
    <dbReference type="NCBI Taxonomy" id="4232"/>
    <lineage>
        <taxon>Eukaryota</taxon>
        <taxon>Viridiplantae</taxon>
        <taxon>Streptophyta</taxon>
        <taxon>Embryophyta</taxon>
        <taxon>Tracheophyta</taxon>
        <taxon>Spermatophyta</taxon>
        <taxon>Magnoliopsida</taxon>
        <taxon>eudicotyledons</taxon>
        <taxon>Gunneridae</taxon>
        <taxon>Pentapetalae</taxon>
        <taxon>asterids</taxon>
        <taxon>campanulids</taxon>
        <taxon>Asterales</taxon>
        <taxon>Asteraceae</taxon>
        <taxon>Asteroideae</taxon>
        <taxon>Heliantheae alliance</taxon>
        <taxon>Heliantheae</taxon>
        <taxon>Helianthus</taxon>
    </lineage>
</organism>
<protein>
    <submittedName>
        <fullName evidence="1">Uncharacterized protein</fullName>
    </submittedName>
</protein>
<reference evidence="1" key="1">
    <citation type="journal article" date="2017" name="Nature">
        <title>The sunflower genome provides insights into oil metabolism, flowering and Asterid evolution.</title>
        <authorList>
            <person name="Badouin H."/>
            <person name="Gouzy J."/>
            <person name="Grassa C.J."/>
            <person name="Murat F."/>
            <person name="Staton S.E."/>
            <person name="Cottret L."/>
            <person name="Lelandais-Briere C."/>
            <person name="Owens G.L."/>
            <person name="Carrere S."/>
            <person name="Mayjonade B."/>
            <person name="Legrand L."/>
            <person name="Gill N."/>
            <person name="Kane N.C."/>
            <person name="Bowers J.E."/>
            <person name="Hubner S."/>
            <person name="Bellec A."/>
            <person name="Berard A."/>
            <person name="Berges H."/>
            <person name="Blanchet N."/>
            <person name="Boniface M.C."/>
            <person name="Brunel D."/>
            <person name="Catrice O."/>
            <person name="Chaidir N."/>
            <person name="Claudel C."/>
            <person name="Donnadieu C."/>
            <person name="Faraut T."/>
            <person name="Fievet G."/>
            <person name="Helmstetter N."/>
            <person name="King M."/>
            <person name="Knapp S.J."/>
            <person name="Lai Z."/>
            <person name="Le Paslier M.C."/>
            <person name="Lippi Y."/>
            <person name="Lorenzon L."/>
            <person name="Mandel J.R."/>
            <person name="Marage G."/>
            <person name="Marchand G."/>
            <person name="Marquand E."/>
            <person name="Bret-Mestries E."/>
            <person name="Morien E."/>
            <person name="Nambeesan S."/>
            <person name="Nguyen T."/>
            <person name="Pegot-Espagnet P."/>
            <person name="Pouilly N."/>
            <person name="Raftis F."/>
            <person name="Sallet E."/>
            <person name="Schiex T."/>
            <person name="Thomas J."/>
            <person name="Vandecasteele C."/>
            <person name="Vares D."/>
            <person name="Vear F."/>
            <person name="Vautrin S."/>
            <person name="Crespi M."/>
            <person name="Mangin B."/>
            <person name="Burke J.M."/>
            <person name="Salse J."/>
            <person name="Munos S."/>
            <person name="Vincourt P."/>
            <person name="Rieseberg L.H."/>
            <person name="Langlade N.B."/>
        </authorList>
    </citation>
    <scope>NUCLEOTIDE SEQUENCE</scope>
    <source>
        <tissue evidence="1">Leaves</tissue>
    </source>
</reference>
<reference evidence="1" key="2">
    <citation type="submission" date="2020-06" db="EMBL/GenBank/DDBJ databases">
        <title>Helianthus annuus Genome sequencing and assembly Release 2.</title>
        <authorList>
            <person name="Gouzy J."/>
            <person name="Langlade N."/>
            <person name="Munos S."/>
        </authorList>
    </citation>
    <scope>NUCLEOTIDE SEQUENCE</scope>
    <source>
        <tissue evidence="1">Leaves</tissue>
    </source>
</reference>
<name>A0A9K3I626_HELAN</name>
<evidence type="ECO:0000313" key="1">
    <source>
        <dbReference type="EMBL" id="KAF5790931.1"/>
    </source>
</evidence>
<dbReference type="Proteomes" id="UP000215914">
    <property type="component" value="Unassembled WGS sequence"/>
</dbReference>
<sequence>MILRSTGKGCAKWKLPLLEDPGQLAGSKPPYRVTDLQWCCLCFRARIWLGIELMPGQEPPKSKPSHLPLGHWNKGSLFIFLINFF</sequence>
<proteinExistence type="predicted"/>
<dbReference type="EMBL" id="MNCJ02000324">
    <property type="protein sequence ID" value="KAF5790931.1"/>
    <property type="molecule type" value="Genomic_DNA"/>
</dbReference>
<dbReference type="AlphaFoldDB" id="A0A9K3I626"/>
<evidence type="ECO:0000313" key="2">
    <source>
        <dbReference type="Proteomes" id="UP000215914"/>
    </source>
</evidence>